<evidence type="ECO:0000256" key="4">
    <source>
        <dbReference type="HAMAP-Rule" id="MF_01341"/>
    </source>
</evidence>
<evidence type="ECO:0000259" key="6">
    <source>
        <dbReference type="Pfam" id="PF00828"/>
    </source>
</evidence>
<dbReference type="InterPro" id="IPR030878">
    <property type="entry name" value="Ribosomal_uL15"/>
</dbReference>
<proteinExistence type="inferred from homology"/>
<evidence type="ECO:0000256" key="1">
    <source>
        <dbReference type="ARBA" id="ARBA00007320"/>
    </source>
</evidence>
<dbReference type="InterPro" id="IPR021131">
    <property type="entry name" value="Ribosomal_uL15/eL18"/>
</dbReference>
<comment type="caution">
    <text evidence="7">The sequence shown here is derived from an EMBL/GenBank/DDBJ whole genome shotgun (WGS) entry which is preliminary data.</text>
</comment>
<protein>
    <recommendedName>
        <fullName evidence="4">Large ribosomal subunit protein uL15</fullName>
    </recommendedName>
</protein>
<dbReference type="PANTHER" id="PTHR12934:SF11">
    <property type="entry name" value="LARGE RIBOSOMAL SUBUNIT PROTEIN UL15M"/>
    <property type="match status" value="1"/>
</dbReference>
<feature type="domain" description="Large ribosomal subunit protein uL15/eL18" evidence="6">
    <location>
        <begin position="75"/>
        <end position="148"/>
    </location>
</feature>
<dbReference type="HAMAP" id="MF_01341">
    <property type="entry name" value="Ribosomal_uL15"/>
    <property type="match status" value="1"/>
</dbReference>
<evidence type="ECO:0000313" key="7">
    <source>
        <dbReference type="EMBL" id="MBW0144498.1"/>
    </source>
</evidence>
<evidence type="ECO:0000256" key="3">
    <source>
        <dbReference type="ARBA" id="ARBA00023274"/>
    </source>
</evidence>
<comment type="subunit">
    <text evidence="4">Part of the 50S ribosomal subunit.</text>
</comment>
<dbReference type="EMBL" id="JAHVAH010000001">
    <property type="protein sequence ID" value="MBW0144498.1"/>
    <property type="molecule type" value="Genomic_DNA"/>
</dbReference>
<reference evidence="7 8" key="1">
    <citation type="submission" date="2021-07" db="EMBL/GenBank/DDBJ databases">
        <title>The draft genome sequence of Sphingomicrobium sp. B8.</title>
        <authorList>
            <person name="Mu L."/>
        </authorList>
    </citation>
    <scope>NUCLEOTIDE SEQUENCE [LARGE SCALE GENOMIC DNA]</scope>
    <source>
        <strain evidence="7 8">B8</strain>
    </source>
</reference>
<feature type="compositionally biased region" description="Basic and acidic residues" evidence="5">
    <location>
        <begin position="1"/>
        <end position="18"/>
    </location>
</feature>
<dbReference type="InterPro" id="IPR005749">
    <property type="entry name" value="Ribosomal_uL15_bac-type"/>
</dbReference>
<dbReference type="PANTHER" id="PTHR12934">
    <property type="entry name" value="50S RIBOSOMAL PROTEIN L15"/>
    <property type="match status" value="1"/>
</dbReference>
<keyword evidence="4" id="KW-0694">RNA-binding</keyword>
<organism evidence="7 8">
    <name type="scientific">Sphingomicrobium clamense</name>
    <dbReference type="NCBI Taxonomy" id="2851013"/>
    <lineage>
        <taxon>Bacteria</taxon>
        <taxon>Pseudomonadati</taxon>
        <taxon>Pseudomonadota</taxon>
        <taxon>Alphaproteobacteria</taxon>
        <taxon>Sphingomonadales</taxon>
        <taxon>Sphingomonadaceae</taxon>
        <taxon>Sphingomicrobium</taxon>
    </lineage>
</organism>
<keyword evidence="4" id="KW-0699">rRNA-binding</keyword>
<evidence type="ECO:0000256" key="2">
    <source>
        <dbReference type="ARBA" id="ARBA00022980"/>
    </source>
</evidence>
<feature type="compositionally biased region" description="Gly residues" evidence="5">
    <location>
        <begin position="21"/>
        <end position="35"/>
    </location>
</feature>
<dbReference type="Proteomes" id="UP000698028">
    <property type="component" value="Unassembled WGS sequence"/>
</dbReference>
<gene>
    <name evidence="4 7" type="primary">rplO</name>
    <name evidence="7" type="ORF">KTQ36_04205</name>
</gene>
<comment type="function">
    <text evidence="4">Binds to the 23S rRNA.</text>
</comment>
<comment type="similarity">
    <text evidence="1 4">Belongs to the universal ribosomal protein uL15 family.</text>
</comment>
<keyword evidence="3 4" id="KW-0687">Ribonucleoprotein</keyword>
<keyword evidence="2 4" id="KW-0689">Ribosomal protein</keyword>
<name>A0ABS6V4M8_9SPHN</name>
<dbReference type="RefSeq" id="WP_218633817.1">
    <property type="nucleotide sequence ID" value="NZ_JAHVAH010000001.1"/>
</dbReference>
<evidence type="ECO:0000313" key="8">
    <source>
        <dbReference type="Proteomes" id="UP000698028"/>
    </source>
</evidence>
<evidence type="ECO:0000256" key="5">
    <source>
        <dbReference type="SAM" id="MobiDB-lite"/>
    </source>
</evidence>
<accession>A0ABS6V4M8</accession>
<dbReference type="Pfam" id="PF00828">
    <property type="entry name" value="Ribosomal_L27A"/>
    <property type="match status" value="1"/>
</dbReference>
<feature type="region of interest" description="Disordered" evidence="5">
    <location>
        <begin position="1"/>
        <end position="63"/>
    </location>
</feature>
<keyword evidence="8" id="KW-1185">Reference proteome</keyword>
<dbReference type="GO" id="GO:0005840">
    <property type="term" value="C:ribosome"/>
    <property type="evidence" value="ECO:0007669"/>
    <property type="project" value="UniProtKB-KW"/>
</dbReference>
<dbReference type="NCBIfam" id="TIGR01071">
    <property type="entry name" value="rplO_bact"/>
    <property type="match status" value="1"/>
</dbReference>
<sequence length="175" mass="18054">MKLNDIKDNEGARKERMRVGRGIGSGKGKTAGRGQKGQKSRSGVAIKGFEGGQMPIHMRAPKRGFNNPFGKDYAVVNVGAVQKAIDEKKLDAKKDIDHAALKAAGLARGGKDGVRLLGKGELKAKANFIVAGASKGAVELVEKAGGSVDVIKVVPAAEKAAAKKGTGRAGKKANA</sequence>